<organism evidence="1 2">
    <name type="scientific">Smallanthus sonchifolius</name>
    <dbReference type="NCBI Taxonomy" id="185202"/>
    <lineage>
        <taxon>Eukaryota</taxon>
        <taxon>Viridiplantae</taxon>
        <taxon>Streptophyta</taxon>
        <taxon>Embryophyta</taxon>
        <taxon>Tracheophyta</taxon>
        <taxon>Spermatophyta</taxon>
        <taxon>Magnoliopsida</taxon>
        <taxon>eudicotyledons</taxon>
        <taxon>Gunneridae</taxon>
        <taxon>Pentapetalae</taxon>
        <taxon>asterids</taxon>
        <taxon>campanulids</taxon>
        <taxon>Asterales</taxon>
        <taxon>Asteraceae</taxon>
        <taxon>Asteroideae</taxon>
        <taxon>Heliantheae alliance</taxon>
        <taxon>Millerieae</taxon>
        <taxon>Smallanthus</taxon>
    </lineage>
</organism>
<accession>A0ACB9BUH6</accession>
<dbReference type="Proteomes" id="UP001056120">
    <property type="component" value="Linkage Group LG22"/>
</dbReference>
<keyword evidence="2" id="KW-1185">Reference proteome</keyword>
<gene>
    <name evidence="1" type="ORF">L1987_65451</name>
</gene>
<sequence>MLFCLLYYIYTHIEYIYLHVYKTSIFIRSCDLRIRFFSSIKNRKLGFRSEGSSQLLINVLSELTLHRSSYTHYSFALTVWMLIYRC</sequence>
<evidence type="ECO:0000313" key="1">
    <source>
        <dbReference type="EMBL" id="KAI3725660.1"/>
    </source>
</evidence>
<reference evidence="1 2" key="2">
    <citation type="journal article" date="2022" name="Mol. Ecol. Resour.">
        <title>The genomes of chicory, endive, great burdock and yacon provide insights into Asteraceae paleo-polyploidization history and plant inulin production.</title>
        <authorList>
            <person name="Fan W."/>
            <person name="Wang S."/>
            <person name="Wang H."/>
            <person name="Wang A."/>
            <person name="Jiang F."/>
            <person name="Liu H."/>
            <person name="Zhao H."/>
            <person name="Xu D."/>
            <person name="Zhang Y."/>
        </authorList>
    </citation>
    <scope>NUCLEOTIDE SEQUENCE [LARGE SCALE GENOMIC DNA]</scope>
    <source>
        <strain evidence="2">cv. Yunnan</strain>
        <tissue evidence="1">Leaves</tissue>
    </source>
</reference>
<proteinExistence type="predicted"/>
<reference evidence="2" key="1">
    <citation type="journal article" date="2022" name="Mol. Ecol. Resour.">
        <title>The genomes of chicory, endive, great burdock and yacon provide insights into Asteraceae palaeo-polyploidization history and plant inulin production.</title>
        <authorList>
            <person name="Fan W."/>
            <person name="Wang S."/>
            <person name="Wang H."/>
            <person name="Wang A."/>
            <person name="Jiang F."/>
            <person name="Liu H."/>
            <person name="Zhao H."/>
            <person name="Xu D."/>
            <person name="Zhang Y."/>
        </authorList>
    </citation>
    <scope>NUCLEOTIDE SEQUENCE [LARGE SCALE GENOMIC DNA]</scope>
    <source>
        <strain evidence="2">cv. Yunnan</strain>
    </source>
</reference>
<name>A0ACB9BUH6_9ASTR</name>
<comment type="caution">
    <text evidence="1">The sequence shown here is derived from an EMBL/GenBank/DDBJ whole genome shotgun (WGS) entry which is preliminary data.</text>
</comment>
<protein>
    <submittedName>
        <fullName evidence="1">Uncharacterized protein</fullName>
    </submittedName>
</protein>
<evidence type="ECO:0000313" key="2">
    <source>
        <dbReference type="Proteomes" id="UP001056120"/>
    </source>
</evidence>
<dbReference type="EMBL" id="CM042039">
    <property type="protein sequence ID" value="KAI3725660.1"/>
    <property type="molecule type" value="Genomic_DNA"/>
</dbReference>